<dbReference type="AlphaFoldDB" id="A0A5J9T5T3"/>
<keyword evidence="6" id="KW-1185">Reference proteome</keyword>
<dbReference type="PANTHER" id="PTHR31662">
    <property type="entry name" value="BNAANNG10740D PROTEIN-RELATED"/>
    <property type="match status" value="1"/>
</dbReference>
<feature type="region of interest" description="Disordered" evidence="2">
    <location>
        <begin position="99"/>
        <end position="129"/>
    </location>
</feature>
<feature type="non-terminal residue" evidence="5">
    <location>
        <position position="1"/>
    </location>
</feature>
<evidence type="ECO:0000313" key="6">
    <source>
        <dbReference type="Proteomes" id="UP000324897"/>
    </source>
</evidence>
<dbReference type="InterPro" id="IPR053932">
    <property type="entry name" value="GeBP-like_DBD"/>
</dbReference>
<dbReference type="Proteomes" id="UP000324897">
    <property type="component" value="Unassembled WGS sequence"/>
</dbReference>
<dbReference type="GO" id="GO:0005634">
    <property type="term" value="C:nucleus"/>
    <property type="evidence" value="ECO:0007669"/>
    <property type="project" value="TreeGrafter"/>
</dbReference>
<evidence type="ECO:0000256" key="1">
    <source>
        <dbReference type="ARBA" id="ARBA00010820"/>
    </source>
</evidence>
<reference evidence="5 6" key="1">
    <citation type="journal article" date="2019" name="Sci. Rep.">
        <title>A high-quality genome of Eragrostis curvula grass provides insights into Poaceae evolution and supports new strategies to enhance forage quality.</title>
        <authorList>
            <person name="Carballo J."/>
            <person name="Santos B.A.C.M."/>
            <person name="Zappacosta D."/>
            <person name="Garbus I."/>
            <person name="Selva J.P."/>
            <person name="Gallo C.A."/>
            <person name="Diaz A."/>
            <person name="Albertini E."/>
            <person name="Caccamo M."/>
            <person name="Echenique V."/>
        </authorList>
    </citation>
    <scope>NUCLEOTIDE SEQUENCE [LARGE SCALE GENOMIC DNA]</scope>
    <source>
        <strain evidence="6">cv. Victoria</strain>
        <tissue evidence="5">Leaf</tissue>
    </source>
</reference>
<accession>A0A5J9T5T3</accession>
<dbReference type="Gramene" id="TVU06799">
    <property type="protein sequence ID" value="TVU06799"/>
    <property type="gene ID" value="EJB05_46834"/>
</dbReference>
<dbReference type="EMBL" id="RWGY01000045">
    <property type="protein sequence ID" value="TVU06799.1"/>
    <property type="molecule type" value="Genomic_DNA"/>
</dbReference>
<gene>
    <name evidence="5" type="ORF">EJB05_46834</name>
</gene>
<dbReference type="PANTHER" id="PTHR31662:SF33">
    <property type="entry name" value="DNA-BINDING STOREKEEPER PROTEIN TRANSCRIPTIONAL REGULATOR-LIKE PROTEIN"/>
    <property type="match status" value="1"/>
</dbReference>
<evidence type="ECO:0000259" key="3">
    <source>
        <dbReference type="Pfam" id="PF03017"/>
    </source>
</evidence>
<feature type="compositionally biased region" description="Polar residues" evidence="2">
    <location>
        <begin position="107"/>
        <end position="125"/>
    </location>
</feature>
<proteinExistence type="inferred from homology"/>
<evidence type="ECO:0000256" key="2">
    <source>
        <dbReference type="SAM" id="MobiDB-lite"/>
    </source>
</evidence>
<protein>
    <submittedName>
        <fullName evidence="5">Uncharacterized protein</fullName>
    </submittedName>
</protein>
<comment type="caution">
    <text evidence="5">The sequence shown here is derived from an EMBL/GenBank/DDBJ whole genome shotgun (WGS) entry which is preliminary data.</text>
</comment>
<sequence>MDPPSAKKLKPFQRTWTPADEVLVLKTLARYKDKQDRLPSPAQLYHQLQGRFQKEGVSRKLLDGKLRSLERRYSSDNLKAAPPADKHERRLYRLSNRVWGPDAAQSPPVNKSSDAAQSPPMNKSQEAAPKARTLGEMRNLYPLFFHEARKLLVDPSDLERVLPCIDEHEARKLEKKIHKIRKQIAEAIAESARIKNMEMPTLCLYPSTKLQPEKLSAEEDNNILSEYFDKTKAQERLAQMEHEVVKLRQMLMSSQSHAMINCDESMAKHIRCESAASVVLPVVAENEIPVNVLQNKVELPRSMPHRKNMEVTSKYTPPGNNIKKMKVTVHAQENYCHERNREGENEVFLLSIRRPYTPLAKAIIESSSKYEIVGDMPLGNEFCKVFVTKIRDATVADLAVPDQRSCQGL</sequence>
<dbReference type="InterPro" id="IPR007592">
    <property type="entry name" value="GEBP"/>
</dbReference>
<dbReference type="Pfam" id="PF03017">
    <property type="entry name" value="Transposase_23"/>
    <property type="match status" value="1"/>
</dbReference>
<comment type="similarity">
    <text evidence="1">Belongs to the GeBP family.</text>
</comment>
<dbReference type="InterPro" id="IPR004264">
    <property type="entry name" value="Transposase_23"/>
</dbReference>
<dbReference type="Pfam" id="PF04504">
    <property type="entry name" value="GeBP-like_DBD"/>
    <property type="match status" value="1"/>
</dbReference>
<dbReference type="OrthoDB" id="671689at2759"/>
<organism evidence="5 6">
    <name type="scientific">Eragrostis curvula</name>
    <name type="common">weeping love grass</name>
    <dbReference type="NCBI Taxonomy" id="38414"/>
    <lineage>
        <taxon>Eukaryota</taxon>
        <taxon>Viridiplantae</taxon>
        <taxon>Streptophyta</taxon>
        <taxon>Embryophyta</taxon>
        <taxon>Tracheophyta</taxon>
        <taxon>Spermatophyta</taxon>
        <taxon>Magnoliopsida</taxon>
        <taxon>Liliopsida</taxon>
        <taxon>Poales</taxon>
        <taxon>Poaceae</taxon>
        <taxon>PACMAD clade</taxon>
        <taxon>Chloridoideae</taxon>
        <taxon>Eragrostideae</taxon>
        <taxon>Eragrostidinae</taxon>
        <taxon>Eragrostis</taxon>
    </lineage>
</organism>
<evidence type="ECO:0000259" key="4">
    <source>
        <dbReference type="Pfam" id="PF04504"/>
    </source>
</evidence>
<feature type="domain" description="Transposase Tnp1/En/Spm-like" evidence="3">
    <location>
        <begin position="346"/>
        <end position="393"/>
    </location>
</feature>
<feature type="domain" description="Glabrous enhancer-binding protein-like DBD" evidence="4">
    <location>
        <begin position="12"/>
        <end position="100"/>
    </location>
</feature>
<evidence type="ECO:0000313" key="5">
    <source>
        <dbReference type="EMBL" id="TVU06799.1"/>
    </source>
</evidence>
<name>A0A5J9T5T3_9POAL</name>
<dbReference type="GO" id="GO:0006355">
    <property type="term" value="P:regulation of DNA-templated transcription"/>
    <property type="evidence" value="ECO:0007669"/>
    <property type="project" value="InterPro"/>
</dbReference>